<gene>
    <name evidence="3" type="primary">SLY1</name>
    <name evidence="3" type="ORF">MHBO_002773</name>
</gene>
<evidence type="ECO:0000313" key="3">
    <source>
        <dbReference type="EMBL" id="MES1921210.1"/>
    </source>
</evidence>
<evidence type="ECO:0000256" key="1">
    <source>
        <dbReference type="ARBA" id="ARBA00009884"/>
    </source>
</evidence>
<comment type="caution">
    <text evidence="3">The sequence shown here is derived from an EMBL/GenBank/DDBJ whole genome shotgun (WGS) entry which is preliminary data.</text>
</comment>
<feature type="region of interest" description="Disordered" evidence="2">
    <location>
        <begin position="162"/>
        <end position="191"/>
    </location>
</feature>
<dbReference type="PANTHER" id="PTHR11679">
    <property type="entry name" value="VESICLE PROTEIN SORTING-ASSOCIATED"/>
    <property type="match status" value="1"/>
</dbReference>
<evidence type="ECO:0000313" key="4">
    <source>
        <dbReference type="Proteomes" id="UP001439008"/>
    </source>
</evidence>
<dbReference type="InterPro" id="IPR036045">
    <property type="entry name" value="Sec1-like_sf"/>
</dbReference>
<organism evidence="3 4">
    <name type="scientific">Bonamia ostreae</name>
    <dbReference type="NCBI Taxonomy" id="126728"/>
    <lineage>
        <taxon>Eukaryota</taxon>
        <taxon>Sar</taxon>
        <taxon>Rhizaria</taxon>
        <taxon>Endomyxa</taxon>
        <taxon>Ascetosporea</taxon>
        <taxon>Haplosporida</taxon>
        <taxon>Bonamia</taxon>
    </lineage>
</organism>
<dbReference type="Gene3D" id="1.25.40.60">
    <property type="match status" value="1"/>
</dbReference>
<dbReference type="Proteomes" id="UP001439008">
    <property type="component" value="Unassembled WGS sequence"/>
</dbReference>
<feature type="non-terminal residue" evidence="3">
    <location>
        <position position="1"/>
    </location>
</feature>
<keyword evidence="4" id="KW-1185">Reference proteome</keyword>
<name>A0ABV2ANG7_9EUKA</name>
<proteinExistence type="inferred from homology"/>
<dbReference type="SUPFAM" id="SSF56815">
    <property type="entry name" value="Sec1/munc18-like (SM) proteins"/>
    <property type="match status" value="1"/>
</dbReference>
<sequence length="374" mass="42224">AVSKMVNDYRKIQEDFRSQPKNRSQNPNLLETISDLPKIQRQKILTDRHTAVASALSKKLSRRRLAEFFLVEENLIQGKKLNLKKAKSLLSSETPTTNDKLRLLLIYLIKNPTNIESFEQIAEIYFEGLKNKKQITEQNEIAKSGKAISSIKKLLFIDDDNENNNNDNNKLEKNSLKTKPENPINPITNGNDNDQNTFISKFFRKGGINMINSKATELTENLWKNVVDKSAQIFAEVKNMLPTSKLSPLSRIVDEITTNRLSARKENGFLSFSENDEKAISNNKKVAFATIDPQVLEKEKNFGTSFGTRFGREKVIVFVVGGGSYVEFQNLEDFANGKFGVSEFGFGGDGVLYGATEMVAPEDFLVDLENCFVE</sequence>
<comment type="similarity">
    <text evidence="1">Belongs to the STXBP/unc-18/SEC1 family.</text>
</comment>
<feature type="compositionally biased region" description="Basic and acidic residues" evidence="2">
    <location>
        <begin position="169"/>
        <end position="180"/>
    </location>
</feature>
<dbReference type="Pfam" id="PF00995">
    <property type="entry name" value="Sec1"/>
    <property type="match status" value="1"/>
</dbReference>
<dbReference type="InterPro" id="IPR027482">
    <property type="entry name" value="Sec1-like_dom2"/>
</dbReference>
<dbReference type="InterPro" id="IPR001619">
    <property type="entry name" value="Sec1-like"/>
</dbReference>
<protein>
    <submittedName>
        <fullName evidence="3">Vesicle trafficking between the ER and Golgi</fullName>
    </submittedName>
</protein>
<dbReference type="EMBL" id="JBDODL010001156">
    <property type="protein sequence ID" value="MES1921210.1"/>
    <property type="molecule type" value="Genomic_DNA"/>
</dbReference>
<evidence type="ECO:0000256" key="2">
    <source>
        <dbReference type="SAM" id="MobiDB-lite"/>
    </source>
</evidence>
<reference evidence="3 4" key="1">
    <citation type="journal article" date="2024" name="BMC Biol.">
        <title>Comparative genomics of Ascetosporea gives new insight into the evolutionary basis for animal parasitism in Rhizaria.</title>
        <authorList>
            <person name="Hiltunen Thoren M."/>
            <person name="Onut-Brannstrom I."/>
            <person name="Alfjorden A."/>
            <person name="Peckova H."/>
            <person name="Swords F."/>
            <person name="Hooper C."/>
            <person name="Holzer A.S."/>
            <person name="Bass D."/>
            <person name="Burki F."/>
        </authorList>
    </citation>
    <scope>NUCLEOTIDE SEQUENCE [LARGE SCALE GENOMIC DNA]</scope>
    <source>
        <strain evidence="3">20-A016</strain>
    </source>
</reference>
<accession>A0ABV2ANG7</accession>
<dbReference type="Gene3D" id="3.40.50.1910">
    <property type="match status" value="1"/>
</dbReference>